<accession>C3N6T9</accession>
<feature type="transmembrane region" description="Helical" evidence="1">
    <location>
        <begin position="84"/>
        <end position="100"/>
    </location>
</feature>
<name>C3N6T9_SACI7</name>
<dbReference type="AlphaFoldDB" id="C3N6T9"/>
<dbReference type="EMBL" id="CP001403">
    <property type="protein sequence ID" value="ACP45933.1"/>
    <property type="molecule type" value="Genomic_DNA"/>
</dbReference>
<protein>
    <submittedName>
        <fullName evidence="2">Uncharacterized protein</fullName>
    </submittedName>
</protein>
<keyword evidence="1" id="KW-0812">Transmembrane</keyword>
<evidence type="ECO:0000256" key="1">
    <source>
        <dbReference type="SAM" id="Phobius"/>
    </source>
</evidence>
<gene>
    <name evidence="2" type="ordered locus">YG5714_1675</name>
</gene>
<organism evidence="2 3">
    <name type="scientific">Saccharolobus islandicus (strain Y.G.57.14 / Yellowstone #1)</name>
    <name type="common">Sulfolobus islandicus</name>
    <dbReference type="NCBI Taxonomy" id="439386"/>
    <lineage>
        <taxon>Archaea</taxon>
        <taxon>Thermoproteota</taxon>
        <taxon>Thermoprotei</taxon>
        <taxon>Sulfolobales</taxon>
        <taxon>Sulfolobaceae</taxon>
        <taxon>Saccharolobus</taxon>
    </lineage>
</organism>
<feature type="transmembrane region" description="Helical" evidence="1">
    <location>
        <begin position="12"/>
        <end position="31"/>
    </location>
</feature>
<evidence type="ECO:0000313" key="2">
    <source>
        <dbReference type="EMBL" id="ACP45933.1"/>
    </source>
</evidence>
<dbReference type="Proteomes" id="UP000002308">
    <property type="component" value="Chromosome"/>
</dbReference>
<keyword evidence="1" id="KW-1133">Transmembrane helix</keyword>
<proteinExistence type="predicted"/>
<keyword evidence="1" id="KW-0472">Membrane</keyword>
<sequence>MTVVLSLFLGIFRNYTFYYIVYMDSLFSNGLRQMPMTNYVNLNIFQNIEGIILLSISVISTLLSLIPAIKFLKWTNEEVSKEDLGLNFVLALLIQLITLFL</sequence>
<dbReference type="HOGENOM" id="CLU_2285178_0_0_2"/>
<reference evidence="2 3" key="1">
    <citation type="journal article" date="2009" name="Proc. Natl. Acad. Sci. U.S.A.">
        <title>Biogeography of the Sulfolobus islandicus pan-genome.</title>
        <authorList>
            <person name="Reno M.L."/>
            <person name="Held N.L."/>
            <person name="Fields C.J."/>
            <person name="Burke P.V."/>
            <person name="Whitaker R.J."/>
        </authorList>
    </citation>
    <scope>NUCLEOTIDE SEQUENCE [LARGE SCALE GENOMIC DNA]</scope>
    <source>
        <strain evidence="3">Y.G.57.14 / Yellowstone #1</strain>
    </source>
</reference>
<evidence type="ECO:0000313" key="3">
    <source>
        <dbReference type="Proteomes" id="UP000002308"/>
    </source>
</evidence>
<dbReference type="KEGG" id="siy:YG5714_1675"/>
<feature type="transmembrane region" description="Helical" evidence="1">
    <location>
        <begin position="51"/>
        <end position="72"/>
    </location>
</feature>